<protein>
    <submittedName>
        <fullName evidence="2">Acetoacetyl-CoA synthase</fullName>
    </submittedName>
</protein>
<proteinExistence type="predicted"/>
<name>A0A4S1CJP4_9BACT</name>
<dbReference type="Proteomes" id="UP000306416">
    <property type="component" value="Unassembled WGS sequence"/>
</dbReference>
<organism evidence="2 3">
    <name type="scientific">Geomonas terrae</name>
    <dbReference type="NCBI Taxonomy" id="2562681"/>
    <lineage>
        <taxon>Bacteria</taxon>
        <taxon>Pseudomonadati</taxon>
        <taxon>Thermodesulfobacteriota</taxon>
        <taxon>Desulfuromonadia</taxon>
        <taxon>Geobacterales</taxon>
        <taxon>Geobacteraceae</taxon>
        <taxon>Geomonas</taxon>
    </lineage>
</organism>
<dbReference type="EMBL" id="SRSC01000001">
    <property type="protein sequence ID" value="TGU73938.1"/>
    <property type="molecule type" value="Genomic_DNA"/>
</dbReference>
<evidence type="ECO:0000313" key="3">
    <source>
        <dbReference type="Proteomes" id="UP000306416"/>
    </source>
</evidence>
<accession>A0A4S1CJP4</accession>
<evidence type="ECO:0000256" key="1">
    <source>
        <dbReference type="ARBA" id="ARBA00022649"/>
    </source>
</evidence>
<sequence>MQVNLFDPDAPKKAANLSINSDLLRLAKERRINLSQALEARLTEMLREDFYLHWNEENKEAVDDYNCRIEAEGTFGDGRRLF</sequence>
<dbReference type="AlphaFoldDB" id="A0A4S1CJP4"/>
<dbReference type="RefSeq" id="WP_135868282.1">
    <property type="nucleotide sequence ID" value="NZ_SRSC01000001.1"/>
</dbReference>
<dbReference type="InterPro" id="IPR009956">
    <property type="entry name" value="Post-segregation_anti-tox_CcdA"/>
</dbReference>
<gene>
    <name evidence="2" type="ORF">E4633_00230</name>
</gene>
<comment type="caution">
    <text evidence="2">The sequence shown here is derived from an EMBL/GenBank/DDBJ whole genome shotgun (WGS) entry which is preliminary data.</text>
</comment>
<keyword evidence="3" id="KW-1185">Reference proteome</keyword>
<evidence type="ECO:0000313" key="2">
    <source>
        <dbReference type="EMBL" id="TGU73938.1"/>
    </source>
</evidence>
<reference evidence="2 3" key="1">
    <citation type="submission" date="2019-04" db="EMBL/GenBank/DDBJ databases">
        <title>Geobacter oryzae sp. nov., ferric-reducing bacteria isolated from paddy soil.</title>
        <authorList>
            <person name="Xu Z."/>
            <person name="Masuda Y."/>
            <person name="Itoh H."/>
            <person name="Senoo K."/>
        </authorList>
    </citation>
    <scope>NUCLEOTIDE SEQUENCE [LARGE SCALE GENOMIC DNA]</scope>
    <source>
        <strain evidence="2 3">Red111</strain>
    </source>
</reference>
<keyword evidence="1" id="KW-1277">Toxin-antitoxin system</keyword>
<dbReference type="Pfam" id="PF07362">
    <property type="entry name" value="CcdA"/>
    <property type="match status" value="1"/>
</dbReference>